<evidence type="ECO:0000313" key="2">
    <source>
        <dbReference type="Proteomes" id="UP000838748"/>
    </source>
</evidence>
<protein>
    <submittedName>
        <fullName evidence="1">Uncharacterized protein</fullName>
    </submittedName>
</protein>
<evidence type="ECO:0000313" key="1">
    <source>
        <dbReference type="EMBL" id="CAH0543076.1"/>
    </source>
</evidence>
<gene>
    <name evidence="1" type="ORF">VMF7928_04390</name>
</gene>
<name>A0ABN8EAH6_9VIBR</name>
<dbReference type="RefSeq" id="WP_237363930.1">
    <property type="nucleotide sequence ID" value="NZ_CAKLDM010000004.1"/>
</dbReference>
<accession>A0ABN8EAH6</accession>
<proteinExistence type="predicted"/>
<dbReference type="Proteomes" id="UP000838748">
    <property type="component" value="Unassembled WGS sequence"/>
</dbReference>
<comment type="caution">
    <text evidence="1">The sequence shown here is derived from an EMBL/GenBank/DDBJ whole genome shotgun (WGS) entry which is preliminary data.</text>
</comment>
<keyword evidence="2" id="KW-1185">Reference proteome</keyword>
<sequence length="90" mass="10340">MPRLNKEQRIARDYERFLARVNEKRSAGLDVVAYALANGKAYKHLTDAEKSDYKARKKAVAKAKAEKEARKEQMLLDSIDAEFRKAKAQQ</sequence>
<dbReference type="EMBL" id="CAKLDM010000004">
    <property type="protein sequence ID" value="CAH0543076.1"/>
    <property type="molecule type" value="Genomic_DNA"/>
</dbReference>
<reference evidence="1" key="1">
    <citation type="submission" date="2021-11" db="EMBL/GenBank/DDBJ databases">
        <authorList>
            <person name="Rodrigo-Torres L."/>
            <person name="Arahal R. D."/>
            <person name="Lucena T."/>
        </authorList>
    </citation>
    <scope>NUCLEOTIDE SEQUENCE</scope>
    <source>
        <strain evidence="1">CECT 7928</strain>
    </source>
</reference>
<organism evidence="1 2">
    <name type="scientific">Vibrio marisflavi CECT 7928</name>
    <dbReference type="NCBI Taxonomy" id="634439"/>
    <lineage>
        <taxon>Bacteria</taxon>
        <taxon>Pseudomonadati</taxon>
        <taxon>Pseudomonadota</taxon>
        <taxon>Gammaproteobacteria</taxon>
        <taxon>Vibrionales</taxon>
        <taxon>Vibrionaceae</taxon>
        <taxon>Vibrio</taxon>
    </lineage>
</organism>